<organism evidence="4">
    <name type="scientific">Melampsora larici-populina (strain 98AG31 / pathotype 3-4-7)</name>
    <name type="common">Poplar leaf rust fungus</name>
    <dbReference type="NCBI Taxonomy" id="747676"/>
    <lineage>
        <taxon>Eukaryota</taxon>
        <taxon>Fungi</taxon>
        <taxon>Dikarya</taxon>
        <taxon>Basidiomycota</taxon>
        <taxon>Pucciniomycotina</taxon>
        <taxon>Pucciniomycetes</taxon>
        <taxon>Pucciniales</taxon>
        <taxon>Melampsoraceae</taxon>
        <taxon>Melampsora</taxon>
    </lineage>
</organism>
<keyword evidence="2" id="KW-1133">Transmembrane helix</keyword>
<keyword evidence="2" id="KW-0812">Transmembrane</keyword>
<dbReference type="AlphaFoldDB" id="F4RHR2"/>
<reference evidence="4" key="1">
    <citation type="journal article" date="2011" name="Proc. Natl. Acad. Sci. U.S.A.">
        <title>Obligate biotrophy features unraveled by the genomic analysis of rust fungi.</title>
        <authorList>
            <person name="Duplessis S."/>
            <person name="Cuomo C.A."/>
            <person name="Lin Y.-C."/>
            <person name="Aerts A."/>
            <person name="Tisserant E."/>
            <person name="Veneault-Fourrey C."/>
            <person name="Joly D.L."/>
            <person name="Hacquard S."/>
            <person name="Amselem J."/>
            <person name="Cantarel B.L."/>
            <person name="Chiu R."/>
            <person name="Coutinho P.M."/>
            <person name="Feau N."/>
            <person name="Field M."/>
            <person name="Frey P."/>
            <person name="Gelhaye E."/>
            <person name="Goldberg J."/>
            <person name="Grabherr M.G."/>
            <person name="Kodira C.D."/>
            <person name="Kohler A."/>
            <person name="Kuees U."/>
            <person name="Lindquist E.A."/>
            <person name="Lucas S.M."/>
            <person name="Mago R."/>
            <person name="Mauceli E."/>
            <person name="Morin E."/>
            <person name="Murat C."/>
            <person name="Pangilinan J.L."/>
            <person name="Park R."/>
            <person name="Pearson M."/>
            <person name="Quesneville H."/>
            <person name="Rouhier N."/>
            <person name="Sakthikumar S."/>
            <person name="Salamov A.A."/>
            <person name="Schmutz J."/>
            <person name="Selles B."/>
            <person name="Shapiro H."/>
            <person name="Tanguay P."/>
            <person name="Tuskan G.A."/>
            <person name="Henrissat B."/>
            <person name="Van de Peer Y."/>
            <person name="Rouze P."/>
            <person name="Ellis J.G."/>
            <person name="Dodds P.N."/>
            <person name="Schein J.E."/>
            <person name="Zhong S."/>
            <person name="Hamelin R.C."/>
            <person name="Grigoriev I.V."/>
            <person name="Szabo L.J."/>
            <person name="Martin F."/>
        </authorList>
    </citation>
    <scope>NUCLEOTIDE SEQUENCE [LARGE SCALE GENOMIC DNA]</scope>
    <source>
        <strain evidence="4">98AG31 / pathotype 3-4-7</strain>
    </source>
</reference>
<protein>
    <submittedName>
        <fullName evidence="3">Uncharacterized protein</fullName>
    </submittedName>
</protein>
<dbReference type="VEuPathDB" id="FungiDB:MELLADRAFT_105323"/>
<dbReference type="KEGG" id="mlr:MELLADRAFT_105323"/>
<dbReference type="GeneID" id="18922570"/>
<sequence length="134" mass="15328">MIQNIGKYLVSFIEVAVVLCLSLLQSLIKYHFSLNSQLTAQRVDDPLYENLRDEENGHMSRYEEDNGKKGGKDPTLLSGMAKQNTHLLDLDRIDRYVDTKNMNEMSKVLDENPAKSISTVYSEARISNKYNKVL</sequence>
<dbReference type="HOGENOM" id="CLU_1896693_0_0_1"/>
<dbReference type="RefSeq" id="XP_007408853.1">
    <property type="nucleotide sequence ID" value="XM_007408791.1"/>
</dbReference>
<feature type="compositionally biased region" description="Basic and acidic residues" evidence="1">
    <location>
        <begin position="50"/>
        <end position="72"/>
    </location>
</feature>
<proteinExistence type="predicted"/>
<keyword evidence="4" id="KW-1185">Reference proteome</keyword>
<dbReference type="EMBL" id="GL883102">
    <property type="protein sequence ID" value="EGG08088.1"/>
    <property type="molecule type" value="Genomic_DNA"/>
</dbReference>
<feature type="region of interest" description="Disordered" evidence="1">
    <location>
        <begin position="50"/>
        <end position="76"/>
    </location>
</feature>
<evidence type="ECO:0000313" key="3">
    <source>
        <dbReference type="EMBL" id="EGG08088.1"/>
    </source>
</evidence>
<evidence type="ECO:0000256" key="1">
    <source>
        <dbReference type="SAM" id="MobiDB-lite"/>
    </source>
</evidence>
<dbReference type="Proteomes" id="UP000001072">
    <property type="component" value="Unassembled WGS sequence"/>
</dbReference>
<dbReference type="InParanoid" id="F4RHR2"/>
<evidence type="ECO:0000256" key="2">
    <source>
        <dbReference type="SAM" id="Phobius"/>
    </source>
</evidence>
<keyword evidence="2" id="KW-0472">Membrane</keyword>
<evidence type="ECO:0000313" key="4">
    <source>
        <dbReference type="Proteomes" id="UP000001072"/>
    </source>
</evidence>
<feature type="transmembrane region" description="Helical" evidence="2">
    <location>
        <begin position="6"/>
        <end position="28"/>
    </location>
</feature>
<gene>
    <name evidence="3" type="ORF">MELLADRAFT_105323</name>
</gene>
<name>F4RHR2_MELLP</name>
<accession>F4RHR2</accession>